<keyword evidence="2" id="KW-1185">Reference proteome</keyword>
<dbReference type="AlphaFoldDB" id="A0A940YFF8"/>
<dbReference type="EMBL" id="JAGQDD010000033">
    <property type="protein sequence ID" value="MBQ0933580.1"/>
    <property type="molecule type" value="Genomic_DNA"/>
</dbReference>
<protein>
    <submittedName>
        <fullName evidence="1">Uncharacterized protein</fullName>
    </submittedName>
</protein>
<evidence type="ECO:0000313" key="1">
    <source>
        <dbReference type="EMBL" id="MBQ0933580.1"/>
    </source>
</evidence>
<comment type="caution">
    <text evidence="1">The sequence shown here is derived from an EMBL/GenBank/DDBJ whole genome shotgun (WGS) entry which is preliminary data.</text>
</comment>
<reference evidence="1 2" key="1">
    <citation type="submission" date="2021-04" db="EMBL/GenBank/DDBJ databases">
        <title>The genome sequence of Ideonella sp. 3Y2.</title>
        <authorList>
            <person name="Liu Y."/>
        </authorList>
    </citation>
    <scope>NUCLEOTIDE SEQUENCE [LARGE SCALE GENOMIC DNA]</scope>
    <source>
        <strain evidence="1 2">3Y2</strain>
    </source>
</reference>
<name>A0A940YFF8_9BURK</name>
<dbReference type="RefSeq" id="WP_210857244.1">
    <property type="nucleotide sequence ID" value="NZ_JAGQDD010000033.1"/>
</dbReference>
<organism evidence="1 2">
    <name type="scientific">Ideonella alba</name>
    <dbReference type="NCBI Taxonomy" id="2824118"/>
    <lineage>
        <taxon>Bacteria</taxon>
        <taxon>Pseudomonadati</taxon>
        <taxon>Pseudomonadota</taxon>
        <taxon>Betaproteobacteria</taxon>
        <taxon>Burkholderiales</taxon>
        <taxon>Sphaerotilaceae</taxon>
        <taxon>Ideonella</taxon>
    </lineage>
</organism>
<gene>
    <name evidence="1" type="ORF">KAK03_24170</name>
</gene>
<sequence>MNQLLKDALDQNLGLAQMDVTAMAADIGYLPLRNIITAGQLSTALQKHGPIAVVGGGLAQEMFVNGIHGSQVQLFDLGRQELVTQPANQFLREHGDRLYAAPLMGNENKGNFSELLAVRDGVGNYHGNHFVAYFHASGVTQQQIDQQMRDFLPRFVHIFNMDNIASVERSKLTYKQDVVLRFAVNAMQGLIHDDHVYLRRGKGNSFYASTLKRNWRYRFEEASFIGIDPLNWFPSPDDLGYAINSRHFLAGRRSWTYGHVQDDVYFIETAAIERYSHTVYQILADVPVVGIPHNTVVDIWNHLLNNALTYYNQTAVDGGSLVTGYERASFSRGDIFYREYDEPDLQTILSDDTFQAVLDRHPHLSP</sequence>
<evidence type="ECO:0000313" key="2">
    <source>
        <dbReference type="Proteomes" id="UP000676246"/>
    </source>
</evidence>
<proteinExistence type="predicted"/>
<accession>A0A940YFF8</accession>
<dbReference type="Proteomes" id="UP000676246">
    <property type="component" value="Unassembled WGS sequence"/>
</dbReference>